<accession>A0ABD3B4Q1</accession>
<dbReference type="SUPFAM" id="SSF54277">
    <property type="entry name" value="CAD &amp; PB1 domains"/>
    <property type="match status" value="1"/>
</dbReference>
<dbReference type="InterPro" id="IPR000270">
    <property type="entry name" value="PB1_dom"/>
</dbReference>
<gene>
    <name evidence="2" type="ORF">ACH5RR_001465</name>
</gene>
<keyword evidence="3" id="KW-1185">Reference proteome</keyword>
<evidence type="ECO:0000259" key="1">
    <source>
        <dbReference type="SMART" id="SM00666"/>
    </source>
</evidence>
<dbReference type="InterPro" id="IPR053198">
    <property type="entry name" value="Gynoecium_Dev_Regulator"/>
</dbReference>
<sequence>MTQSSNSNPNCKSCTKSVKFVFSYSGQILPRRSDGFLRYIGGHTRVLLVDRSISFAELLVKFGELTGESMNLKCKLPNKDLDVLVSIKSDEELRGMIDEYDRVSEVTHLEMKIRAILYPVQPLKKISPPTSPVSCIDFHYPSRLQPTKTARASYFPSQQSSPVTQSMAAGNHARCLPCAAGYRCCSPPVAVVILMVYGKTPAGCCPHGSLGQRYFVPCLNNFCRNNPRK</sequence>
<evidence type="ECO:0000313" key="3">
    <source>
        <dbReference type="Proteomes" id="UP001630127"/>
    </source>
</evidence>
<proteinExistence type="predicted"/>
<dbReference type="Proteomes" id="UP001630127">
    <property type="component" value="Unassembled WGS sequence"/>
</dbReference>
<dbReference type="Gene3D" id="3.10.20.90">
    <property type="entry name" value="Phosphatidylinositol 3-kinase Catalytic Subunit, Chain A, domain 1"/>
    <property type="match status" value="1"/>
</dbReference>
<dbReference type="SMART" id="SM00666">
    <property type="entry name" value="PB1"/>
    <property type="match status" value="1"/>
</dbReference>
<dbReference type="AlphaFoldDB" id="A0ABD3B4Q1"/>
<dbReference type="Pfam" id="PF00564">
    <property type="entry name" value="PB1"/>
    <property type="match status" value="1"/>
</dbReference>
<comment type="caution">
    <text evidence="2">The sequence shown here is derived from an EMBL/GenBank/DDBJ whole genome shotgun (WGS) entry which is preliminary data.</text>
</comment>
<feature type="domain" description="PB1" evidence="1">
    <location>
        <begin position="32"/>
        <end position="120"/>
    </location>
</feature>
<name>A0ABD3B4Q1_9GENT</name>
<evidence type="ECO:0000313" key="2">
    <source>
        <dbReference type="EMBL" id="KAL3538099.1"/>
    </source>
</evidence>
<protein>
    <recommendedName>
        <fullName evidence="1">PB1 domain-containing protein</fullName>
    </recommendedName>
</protein>
<organism evidence="2 3">
    <name type="scientific">Cinchona calisaya</name>
    <dbReference type="NCBI Taxonomy" id="153742"/>
    <lineage>
        <taxon>Eukaryota</taxon>
        <taxon>Viridiplantae</taxon>
        <taxon>Streptophyta</taxon>
        <taxon>Embryophyta</taxon>
        <taxon>Tracheophyta</taxon>
        <taxon>Spermatophyta</taxon>
        <taxon>Magnoliopsida</taxon>
        <taxon>eudicotyledons</taxon>
        <taxon>Gunneridae</taxon>
        <taxon>Pentapetalae</taxon>
        <taxon>asterids</taxon>
        <taxon>lamiids</taxon>
        <taxon>Gentianales</taxon>
        <taxon>Rubiaceae</taxon>
        <taxon>Cinchonoideae</taxon>
        <taxon>Cinchoneae</taxon>
        <taxon>Cinchona</taxon>
    </lineage>
</organism>
<reference evidence="2 3" key="1">
    <citation type="submission" date="2024-11" db="EMBL/GenBank/DDBJ databases">
        <title>A near-complete genome assembly of Cinchona calisaya.</title>
        <authorList>
            <person name="Lian D.C."/>
            <person name="Zhao X.W."/>
            <person name="Wei L."/>
        </authorList>
    </citation>
    <scope>NUCLEOTIDE SEQUENCE [LARGE SCALE GENOMIC DNA]</scope>
    <source>
        <tissue evidence="2">Nenye</tissue>
    </source>
</reference>
<dbReference type="EMBL" id="JBJUIK010000001">
    <property type="protein sequence ID" value="KAL3538099.1"/>
    <property type="molecule type" value="Genomic_DNA"/>
</dbReference>
<dbReference type="CDD" id="cd06410">
    <property type="entry name" value="PB1_UP2"/>
    <property type="match status" value="1"/>
</dbReference>
<dbReference type="PANTHER" id="PTHR31066:SF74">
    <property type="entry name" value="PB1 DOMAIN-CONTAINING PROTEIN"/>
    <property type="match status" value="1"/>
</dbReference>
<dbReference type="PANTHER" id="PTHR31066">
    <property type="entry name" value="OS05G0427100 PROTEIN-RELATED"/>
    <property type="match status" value="1"/>
</dbReference>